<evidence type="ECO:0000313" key="6">
    <source>
        <dbReference type="Proteomes" id="UP000824264"/>
    </source>
</evidence>
<dbReference type="PANTHER" id="PTHR40661">
    <property type="match status" value="1"/>
</dbReference>
<dbReference type="AlphaFoldDB" id="A0A9D1U970"/>
<evidence type="ECO:0000256" key="1">
    <source>
        <dbReference type="ARBA" id="ARBA00023015"/>
    </source>
</evidence>
<keyword evidence="2" id="KW-0238">DNA-binding</keyword>
<dbReference type="EMBL" id="DXGI01000363">
    <property type="protein sequence ID" value="HIW79394.1"/>
    <property type="molecule type" value="Genomic_DNA"/>
</dbReference>
<feature type="domain" description="HTH cro/C1-type" evidence="4">
    <location>
        <begin position="16"/>
        <end position="60"/>
    </location>
</feature>
<evidence type="ECO:0000313" key="5">
    <source>
        <dbReference type="EMBL" id="HIW79394.1"/>
    </source>
</evidence>
<gene>
    <name evidence="5" type="ORF">H9874_09670</name>
</gene>
<dbReference type="InterPro" id="IPR015927">
    <property type="entry name" value="Peptidase_S24_S26A/B/C"/>
</dbReference>
<name>A0A9D1U970_9BACT</name>
<dbReference type="CDD" id="cd06529">
    <property type="entry name" value="S24_LexA-like"/>
    <property type="match status" value="1"/>
</dbReference>
<dbReference type="InterPro" id="IPR001387">
    <property type="entry name" value="Cro/C1-type_HTH"/>
</dbReference>
<feature type="non-terminal residue" evidence="5">
    <location>
        <position position="221"/>
    </location>
</feature>
<keyword evidence="3" id="KW-0804">Transcription</keyword>
<evidence type="ECO:0000256" key="2">
    <source>
        <dbReference type="ARBA" id="ARBA00023125"/>
    </source>
</evidence>
<sequence length="221" mass="24292">MNSIAERLVFLRGNATQAEFAERIGINVNTLRGYEKGRALPGFEVLESLCTKLNVSSEWILTGKGQPLQETGFSAVAEMPRPSPLGPHGVLREPICDVDLIMIPMVEARLSAGHGSLEVGGASERTYPFRSDFLYAKGNPRTMVLMRVSGDSMEPEIQDNDIVLIDQDKRNVTPGRLYAVGFDEAIYLKRIDILPGKVILKSTNPAYPPVELDTRGDCEDA</sequence>
<evidence type="ECO:0000256" key="3">
    <source>
        <dbReference type="ARBA" id="ARBA00023163"/>
    </source>
</evidence>
<dbReference type="GO" id="GO:0003677">
    <property type="term" value="F:DNA binding"/>
    <property type="evidence" value="ECO:0007669"/>
    <property type="project" value="UniProtKB-KW"/>
</dbReference>
<protein>
    <submittedName>
        <fullName evidence="5">XRE family transcriptional regulator</fullName>
    </submittedName>
</protein>
<keyword evidence="1" id="KW-0805">Transcription regulation</keyword>
<dbReference type="InterPro" id="IPR039418">
    <property type="entry name" value="LexA-like"/>
</dbReference>
<accession>A0A9D1U970</accession>
<evidence type="ECO:0000259" key="4">
    <source>
        <dbReference type="PROSITE" id="PS50943"/>
    </source>
</evidence>
<dbReference type="PANTHER" id="PTHR40661:SF3">
    <property type="entry name" value="FELS-1 PROPHAGE TRANSCRIPTIONAL REGULATOR"/>
    <property type="match status" value="1"/>
</dbReference>
<dbReference type="InterPro" id="IPR036286">
    <property type="entry name" value="LexA/Signal_pep-like_sf"/>
</dbReference>
<dbReference type="SUPFAM" id="SSF51306">
    <property type="entry name" value="LexA/Signal peptidase"/>
    <property type="match status" value="1"/>
</dbReference>
<dbReference type="SMART" id="SM00530">
    <property type="entry name" value="HTH_XRE"/>
    <property type="match status" value="1"/>
</dbReference>
<dbReference type="Proteomes" id="UP000824264">
    <property type="component" value="Unassembled WGS sequence"/>
</dbReference>
<organism evidence="5 6">
    <name type="scientific">Candidatus Bilophila faecipullorum</name>
    <dbReference type="NCBI Taxonomy" id="2838482"/>
    <lineage>
        <taxon>Bacteria</taxon>
        <taxon>Pseudomonadati</taxon>
        <taxon>Thermodesulfobacteriota</taxon>
        <taxon>Desulfovibrionia</taxon>
        <taxon>Desulfovibrionales</taxon>
        <taxon>Desulfovibrionaceae</taxon>
        <taxon>Bilophila</taxon>
    </lineage>
</organism>
<dbReference type="InterPro" id="IPR010982">
    <property type="entry name" value="Lambda_DNA-bd_dom_sf"/>
</dbReference>
<dbReference type="SUPFAM" id="SSF47413">
    <property type="entry name" value="lambda repressor-like DNA-binding domains"/>
    <property type="match status" value="1"/>
</dbReference>
<reference evidence="5" key="2">
    <citation type="submission" date="2021-04" db="EMBL/GenBank/DDBJ databases">
        <authorList>
            <person name="Gilroy R."/>
        </authorList>
    </citation>
    <scope>NUCLEOTIDE SEQUENCE</scope>
    <source>
        <strain evidence="5">ChiSxjej5B17-1746</strain>
    </source>
</reference>
<dbReference type="Pfam" id="PF01381">
    <property type="entry name" value="HTH_3"/>
    <property type="match status" value="1"/>
</dbReference>
<reference evidence="5" key="1">
    <citation type="journal article" date="2021" name="PeerJ">
        <title>Extensive microbial diversity within the chicken gut microbiome revealed by metagenomics and culture.</title>
        <authorList>
            <person name="Gilroy R."/>
            <person name="Ravi A."/>
            <person name="Getino M."/>
            <person name="Pursley I."/>
            <person name="Horton D.L."/>
            <person name="Alikhan N.F."/>
            <person name="Baker D."/>
            <person name="Gharbi K."/>
            <person name="Hall N."/>
            <person name="Watson M."/>
            <person name="Adriaenssens E.M."/>
            <person name="Foster-Nyarko E."/>
            <person name="Jarju S."/>
            <person name="Secka A."/>
            <person name="Antonio M."/>
            <person name="Oren A."/>
            <person name="Chaudhuri R.R."/>
            <person name="La Ragione R."/>
            <person name="Hildebrand F."/>
            <person name="Pallen M.J."/>
        </authorList>
    </citation>
    <scope>NUCLEOTIDE SEQUENCE</scope>
    <source>
        <strain evidence="5">ChiSxjej5B17-1746</strain>
    </source>
</reference>
<comment type="caution">
    <text evidence="5">The sequence shown here is derived from an EMBL/GenBank/DDBJ whole genome shotgun (WGS) entry which is preliminary data.</text>
</comment>
<dbReference type="CDD" id="cd00093">
    <property type="entry name" value="HTH_XRE"/>
    <property type="match status" value="1"/>
</dbReference>
<dbReference type="Pfam" id="PF00717">
    <property type="entry name" value="Peptidase_S24"/>
    <property type="match status" value="1"/>
</dbReference>
<proteinExistence type="predicted"/>
<dbReference type="Gene3D" id="1.10.260.40">
    <property type="entry name" value="lambda repressor-like DNA-binding domains"/>
    <property type="match status" value="1"/>
</dbReference>
<dbReference type="PROSITE" id="PS50943">
    <property type="entry name" value="HTH_CROC1"/>
    <property type="match status" value="1"/>
</dbReference>
<dbReference type="Gene3D" id="2.10.109.10">
    <property type="entry name" value="Umud Fragment, subunit A"/>
    <property type="match status" value="1"/>
</dbReference>